<dbReference type="STRING" id="558173.CDOO_12955"/>
<dbReference type="Proteomes" id="UP000029914">
    <property type="component" value="Chromosome"/>
</dbReference>
<keyword evidence="2" id="KW-1185">Reference proteome</keyword>
<accession>A0A097IIY2</accession>
<reference evidence="1 2" key="1">
    <citation type="submission" date="2013-09" db="EMBL/GenBank/DDBJ databases">
        <title>Complete genome sequence of Corynebacterium doosanense CAU 212(T) (=DSM 45436(T)), isolated from activated sludge.</title>
        <authorList>
            <person name="Schaffert L."/>
            <person name="Albersmeier A."/>
            <person name="Kalinowski J."/>
            <person name="Ruckert C."/>
        </authorList>
    </citation>
    <scope>NUCLEOTIDE SEQUENCE [LARGE SCALE GENOMIC DNA]</scope>
    <source>
        <strain evidence="1 2">CAU 212</strain>
    </source>
</reference>
<evidence type="ECO:0008006" key="3">
    <source>
        <dbReference type="Google" id="ProtNLM"/>
    </source>
</evidence>
<evidence type="ECO:0000313" key="1">
    <source>
        <dbReference type="EMBL" id="AIT62068.1"/>
    </source>
</evidence>
<dbReference type="eggNOG" id="ENOG50323RQ">
    <property type="taxonomic scope" value="Bacteria"/>
</dbReference>
<organism evidence="1 2">
    <name type="scientific">Corynebacterium doosanense CAU 212 = DSM 45436</name>
    <dbReference type="NCBI Taxonomy" id="558173"/>
    <lineage>
        <taxon>Bacteria</taxon>
        <taxon>Bacillati</taxon>
        <taxon>Actinomycetota</taxon>
        <taxon>Actinomycetes</taxon>
        <taxon>Mycobacteriales</taxon>
        <taxon>Corynebacteriaceae</taxon>
        <taxon>Corynebacterium</taxon>
    </lineage>
</organism>
<proteinExistence type="predicted"/>
<dbReference type="HOGENOM" id="CLU_124443_0_0_11"/>
<sequence length="130" mass="14416">MITYRNVISHRWARAQTMRQLEAGHISAEGLCDADFLLVTAATYHGREVDRSCPVCARENLREVRWIYGDTLGSRSGTARSEEEIAAIVEELAGQRVPRGKDGEVAVHLVEVCPACRWNHLLTTGVAELA</sequence>
<dbReference type="KEGG" id="cdo:CDOO_12955"/>
<dbReference type="Pfam" id="PF17249">
    <property type="entry name" value="DUF5318"/>
    <property type="match status" value="1"/>
</dbReference>
<protein>
    <recommendedName>
        <fullName evidence="3">DUF5318 domain-containing protein</fullName>
    </recommendedName>
</protein>
<dbReference type="AlphaFoldDB" id="A0A097IIY2"/>
<dbReference type="InterPro" id="IPR035169">
    <property type="entry name" value="DUF5318"/>
</dbReference>
<evidence type="ECO:0000313" key="2">
    <source>
        <dbReference type="Proteomes" id="UP000029914"/>
    </source>
</evidence>
<dbReference type="RefSeq" id="WP_018022436.1">
    <property type="nucleotide sequence ID" value="NZ_AQUX01000007.1"/>
</dbReference>
<dbReference type="OrthoDB" id="3531406at2"/>
<name>A0A097IIY2_9CORY</name>
<dbReference type="EMBL" id="CP006764">
    <property type="protein sequence ID" value="AIT62068.1"/>
    <property type="molecule type" value="Genomic_DNA"/>
</dbReference>
<gene>
    <name evidence="1" type="ORF">CDOO_12955</name>
</gene>